<evidence type="ECO:0000313" key="1">
    <source>
        <dbReference type="EMBL" id="MDR6240695.1"/>
    </source>
</evidence>
<sequence>MKTYLLDLVFRINFINIIFYYFFRIMNYKHRNESEKRKSYSIFNFNKLIEDIPFYPDEYLIDNNLYGIGYSLKRYMELETPLDAYIEHGLFFGSLVKKNSIENHSKRIITLSNIRNKHIRRVAPNIDVITLGPYIHYADELIDNLTFINLKNEFGKILLVFPSHSTKDIKAQYAGNKFINEIEKISESFDSVFICLYYLDARNVELVNSYKEKGFYIVTAGHYYDKYFLSRLKSLILLSDYTMSNKVGTHVGYCVLLNRPHYIFDQPTNYEKIGINADKEIDQRNNNDKTTSKLEQSEVVHAFSQFSDDITSTQKDIVDKYWGMNSIKNKEELLGIIKNL</sequence>
<name>A0AAE3XQD0_9BACT</name>
<organism evidence="1 2">
    <name type="scientific">Aureibacter tunicatorum</name>
    <dbReference type="NCBI Taxonomy" id="866807"/>
    <lineage>
        <taxon>Bacteria</taxon>
        <taxon>Pseudomonadati</taxon>
        <taxon>Bacteroidota</taxon>
        <taxon>Cytophagia</taxon>
        <taxon>Cytophagales</taxon>
        <taxon>Persicobacteraceae</taxon>
        <taxon>Aureibacter</taxon>
    </lineage>
</organism>
<gene>
    <name evidence="1" type="ORF">HNQ88_003771</name>
</gene>
<accession>A0AAE3XQD0</accession>
<proteinExistence type="predicted"/>
<evidence type="ECO:0000313" key="2">
    <source>
        <dbReference type="Proteomes" id="UP001185092"/>
    </source>
</evidence>
<dbReference type="Proteomes" id="UP001185092">
    <property type="component" value="Unassembled WGS sequence"/>
</dbReference>
<dbReference type="RefSeq" id="WP_309940830.1">
    <property type="nucleotide sequence ID" value="NZ_AP025306.1"/>
</dbReference>
<reference evidence="1" key="1">
    <citation type="submission" date="2023-07" db="EMBL/GenBank/DDBJ databases">
        <title>Genomic Encyclopedia of Type Strains, Phase IV (KMG-IV): sequencing the most valuable type-strain genomes for metagenomic binning, comparative biology and taxonomic classification.</title>
        <authorList>
            <person name="Goeker M."/>
        </authorList>
    </citation>
    <scope>NUCLEOTIDE SEQUENCE</scope>
    <source>
        <strain evidence="1">DSM 26174</strain>
    </source>
</reference>
<keyword evidence="2" id="KW-1185">Reference proteome</keyword>
<protein>
    <submittedName>
        <fullName evidence="1">Uncharacterized protein</fullName>
    </submittedName>
</protein>
<dbReference type="AlphaFoldDB" id="A0AAE3XQD0"/>
<dbReference type="EMBL" id="JAVDQD010000005">
    <property type="protein sequence ID" value="MDR6240695.1"/>
    <property type="molecule type" value="Genomic_DNA"/>
</dbReference>
<comment type="caution">
    <text evidence="1">The sequence shown here is derived from an EMBL/GenBank/DDBJ whole genome shotgun (WGS) entry which is preliminary data.</text>
</comment>